<feature type="domain" description="HipA-like C-terminal" evidence="4">
    <location>
        <begin position="185"/>
        <end position="401"/>
    </location>
</feature>
<dbReference type="InterPro" id="IPR052028">
    <property type="entry name" value="HipA_Ser/Thr_kinase"/>
</dbReference>
<evidence type="ECO:0000313" key="6">
    <source>
        <dbReference type="EMBL" id="CCW17264.1"/>
    </source>
</evidence>
<organism evidence="6 7">
    <name type="scientific">Sphingobium indicum BiD32</name>
    <dbReference type="NCBI Taxonomy" id="1301087"/>
    <lineage>
        <taxon>Bacteria</taxon>
        <taxon>Pseudomonadati</taxon>
        <taxon>Pseudomonadota</taxon>
        <taxon>Alphaproteobacteria</taxon>
        <taxon>Sphingomonadales</taxon>
        <taxon>Sphingomonadaceae</taxon>
        <taxon>Sphingobium</taxon>
    </lineage>
</organism>
<reference evidence="7" key="2">
    <citation type="submission" date="2013-04" db="EMBL/GenBank/DDBJ databases">
        <title>Bisphenol A degrading Sphingobium sp. strain BiD32.</title>
        <authorList>
            <person name="Nielsen J.L."/>
            <person name="Zhou N.A."/>
            <person name="Kjeldal H."/>
        </authorList>
    </citation>
    <scope>NUCLEOTIDE SEQUENCE [LARGE SCALE GENOMIC DNA]</scope>
    <source>
        <strain evidence="7">BiD32</strain>
    </source>
</reference>
<evidence type="ECO:0000259" key="4">
    <source>
        <dbReference type="Pfam" id="PF07804"/>
    </source>
</evidence>
<protein>
    <recommendedName>
        <fullName evidence="8">Phosphatidylinositol kinase</fullName>
    </recommendedName>
</protein>
<evidence type="ECO:0008006" key="8">
    <source>
        <dbReference type="Google" id="ProtNLM"/>
    </source>
</evidence>
<dbReference type="OrthoDB" id="9805913at2"/>
<name>N1MKK9_9SPHN</name>
<reference evidence="6 7" key="1">
    <citation type="submission" date="2013-03" db="EMBL/GenBank/DDBJ databases">
        <authorList>
            <person name="Le V."/>
        </authorList>
    </citation>
    <scope>NUCLEOTIDE SEQUENCE [LARGE SCALE GENOMIC DNA]</scope>
    <source>
        <strain evidence="6 7">BiD32</strain>
    </source>
</reference>
<dbReference type="GO" id="GO:0005829">
    <property type="term" value="C:cytosol"/>
    <property type="evidence" value="ECO:0007669"/>
    <property type="project" value="TreeGrafter"/>
</dbReference>
<evidence type="ECO:0000256" key="3">
    <source>
        <dbReference type="ARBA" id="ARBA00022777"/>
    </source>
</evidence>
<dbReference type="AlphaFoldDB" id="N1MKK9"/>
<evidence type="ECO:0000259" key="5">
    <source>
        <dbReference type="Pfam" id="PF13657"/>
    </source>
</evidence>
<keyword evidence="7" id="KW-1185">Reference proteome</keyword>
<comment type="similarity">
    <text evidence="1">Belongs to the HipA Ser/Thr kinase family.</text>
</comment>
<evidence type="ECO:0000313" key="7">
    <source>
        <dbReference type="Proteomes" id="UP000013201"/>
    </source>
</evidence>
<dbReference type="InterPro" id="IPR017508">
    <property type="entry name" value="HipA_N1"/>
</dbReference>
<dbReference type="PANTHER" id="PTHR37419:SF8">
    <property type="entry name" value="TOXIN YJJJ"/>
    <property type="match status" value="1"/>
</dbReference>
<dbReference type="GO" id="GO:0004674">
    <property type="term" value="F:protein serine/threonine kinase activity"/>
    <property type="evidence" value="ECO:0007669"/>
    <property type="project" value="TreeGrafter"/>
</dbReference>
<gene>
    <name evidence="6" type="ORF">EBBID32_16030</name>
</gene>
<dbReference type="Pfam" id="PF07804">
    <property type="entry name" value="HipA_C"/>
    <property type="match status" value="1"/>
</dbReference>
<dbReference type="EMBL" id="CAVK010000072">
    <property type="protein sequence ID" value="CCW17264.1"/>
    <property type="molecule type" value="Genomic_DNA"/>
</dbReference>
<sequence>MISERPQAVAANGPGPAPIPAATEAYVWIWLPGALEPVVAGRIEADGGFYVFNYGRSYLERADAIPIYWPELPLERGRIAPDAPLDMAGCLRDGAPDAWGRRVIINRLTGLRGEAAHNVDFDELTFMLNSGSDRIGALDFQTSAERFRAREQDGATLEELAEAAERVERGEPIPPALDKALFHGSSIGGARPKALIQDGEDKFIAKFSATNDTMAVVKAEFVAMRLAAEVGLSAAPVRLTKASGKDVVLVRRFDREWNGRGWTRRAMVSALTMLGLGEMQARYASYGDLAEMVRARFTDPKETLRELFGRLVFNVLAGNTDDHARNHAAFWDGAGLTLTQAYDICPQPRNGREANQAMLVHGEDKRSLLESCRLSASNYLLSDGAARALINHQVVTIAQLWDGICDEAELSMIDRSYLWRRQFVNDYAFEGYVDGAPKL</sequence>
<evidence type="ECO:0000256" key="2">
    <source>
        <dbReference type="ARBA" id="ARBA00022679"/>
    </source>
</evidence>
<feature type="domain" description="HipA N-terminal subdomain 1" evidence="5">
    <location>
        <begin position="39"/>
        <end position="140"/>
    </location>
</feature>
<evidence type="ECO:0000256" key="1">
    <source>
        <dbReference type="ARBA" id="ARBA00010164"/>
    </source>
</evidence>
<keyword evidence="3" id="KW-0418">Kinase</keyword>
<dbReference type="PANTHER" id="PTHR37419">
    <property type="entry name" value="SERINE/THREONINE-PROTEIN KINASE TOXIN HIPA"/>
    <property type="match status" value="1"/>
</dbReference>
<dbReference type="Pfam" id="PF13657">
    <property type="entry name" value="Couple_hipA"/>
    <property type="match status" value="1"/>
</dbReference>
<comment type="caution">
    <text evidence="6">The sequence shown here is derived from an EMBL/GenBank/DDBJ whole genome shotgun (WGS) entry which is preliminary data.</text>
</comment>
<dbReference type="Proteomes" id="UP000013201">
    <property type="component" value="Unassembled WGS sequence"/>
</dbReference>
<accession>N1MKK9</accession>
<dbReference type="InterPro" id="IPR012893">
    <property type="entry name" value="HipA-like_C"/>
</dbReference>
<proteinExistence type="inferred from homology"/>
<keyword evidence="2" id="KW-0808">Transferase</keyword>